<sequence length="204" mass="22107">MGRSMETDRGTAGRPREGRVTLALLEATLSELCENGYQKATIASIAARARTSKQAVYRRYADKADLIAAAVEQGLARANPGPPQRGSVAEDLRQSLQTTVTALQETPLGGAVRALVPYRHIPALAAVLDEAEENRRLNMRQIFIATPFEADMETRIDLLLGFVSFRALLRNVPIEPDAVETAIYLVLGLVAPRAPFSRSGLPGL</sequence>
<dbReference type="Gene3D" id="1.10.357.10">
    <property type="entry name" value="Tetracycline Repressor, domain 2"/>
    <property type="match status" value="1"/>
</dbReference>
<dbReference type="PANTHER" id="PTHR30055:SF148">
    <property type="entry name" value="TETR-FAMILY TRANSCRIPTIONAL REGULATOR"/>
    <property type="match status" value="1"/>
</dbReference>
<dbReference type="Proteomes" id="UP000664096">
    <property type="component" value="Unassembled WGS sequence"/>
</dbReference>
<dbReference type="Pfam" id="PF16859">
    <property type="entry name" value="TetR_C_11"/>
    <property type="match status" value="1"/>
</dbReference>
<evidence type="ECO:0000256" key="3">
    <source>
        <dbReference type="ARBA" id="ARBA00023163"/>
    </source>
</evidence>
<organism evidence="6 7">
    <name type="scientific">Roseibium aggregatum</name>
    <dbReference type="NCBI Taxonomy" id="187304"/>
    <lineage>
        <taxon>Bacteria</taxon>
        <taxon>Pseudomonadati</taxon>
        <taxon>Pseudomonadota</taxon>
        <taxon>Alphaproteobacteria</taxon>
        <taxon>Hyphomicrobiales</taxon>
        <taxon>Stappiaceae</taxon>
        <taxon>Roseibium</taxon>
    </lineage>
</organism>
<comment type="caution">
    <text evidence="6">The sequence shown here is derived from an EMBL/GenBank/DDBJ whole genome shotgun (WGS) entry which is preliminary data.</text>
</comment>
<dbReference type="Pfam" id="PF00440">
    <property type="entry name" value="TetR_N"/>
    <property type="match status" value="1"/>
</dbReference>
<dbReference type="InterPro" id="IPR036271">
    <property type="entry name" value="Tet_transcr_reg_TetR-rel_C_sf"/>
</dbReference>
<keyword evidence="3" id="KW-0804">Transcription</keyword>
<feature type="domain" description="HTH tetR-type" evidence="5">
    <location>
        <begin position="18"/>
        <end position="78"/>
    </location>
</feature>
<gene>
    <name evidence="6" type="ORF">JF539_14550</name>
</gene>
<dbReference type="RefSeq" id="WP_207141385.1">
    <property type="nucleotide sequence ID" value="NZ_JAEKJZ010000002.1"/>
</dbReference>
<proteinExistence type="predicted"/>
<evidence type="ECO:0000313" key="7">
    <source>
        <dbReference type="Proteomes" id="UP000664096"/>
    </source>
</evidence>
<keyword evidence="1" id="KW-0805">Transcription regulation</keyword>
<dbReference type="EMBL" id="JAEKJZ010000002">
    <property type="protein sequence ID" value="MBN9671566.1"/>
    <property type="molecule type" value="Genomic_DNA"/>
</dbReference>
<dbReference type="SUPFAM" id="SSF48498">
    <property type="entry name" value="Tetracyclin repressor-like, C-terminal domain"/>
    <property type="match status" value="1"/>
</dbReference>
<dbReference type="AlphaFoldDB" id="A0A939EE41"/>
<dbReference type="InterPro" id="IPR050109">
    <property type="entry name" value="HTH-type_TetR-like_transc_reg"/>
</dbReference>
<keyword evidence="2 4" id="KW-0238">DNA-binding</keyword>
<dbReference type="InterPro" id="IPR011075">
    <property type="entry name" value="TetR_C"/>
</dbReference>
<dbReference type="GO" id="GO:0000976">
    <property type="term" value="F:transcription cis-regulatory region binding"/>
    <property type="evidence" value="ECO:0007669"/>
    <property type="project" value="TreeGrafter"/>
</dbReference>
<name>A0A939EE41_9HYPH</name>
<dbReference type="InterPro" id="IPR009057">
    <property type="entry name" value="Homeodomain-like_sf"/>
</dbReference>
<accession>A0A939EE41</accession>
<dbReference type="PRINTS" id="PR00455">
    <property type="entry name" value="HTHTETR"/>
</dbReference>
<evidence type="ECO:0000256" key="1">
    <source>
        <dbReference type="ARBA" id="ARBA00023015"/>
    </source>
</evidence>
<evidence type="ECO:0000313" key="6">
    <source>
        <dbReference type="EMBL" id="MBN9671566.1"/>
    </source>
</evidence>
<evidence type="ECO:0000259" key="5">
    <source>
        <dbReference type="PROSITE" id="PS50977"/>
    </source>
</evidence>
<dbReference type="PROSITE" id="PS50977">
    <property type="entry name" value="HTH_TETR_2"/>
    <property type="match status" value="1"/>
</dbReference>
<evidence type="ECO:0000256" key="4">
    <source>
        <dbReference type="PROSITE-ProRule" id="PRU00335"/>
    </source>
</evidence>
<dbReference type="SUPFAM" id="SSF46689">
    <property type="entry name" value="Homeodomain-like"/>
    <property type="match status" value="1"/>
</dbReference>
<feature type="DNA-binding region" description="H-T-H motif" evidence="4">
    <location>
        <begin position="41"/>
        <end position="60"/>
    </location>
</feature>
<dbReference type="PANTHER" id="PTHR30055">
    <property type="entry name" value="HTH-TYPE TRANSCRIPTIONAL REGULATOR RUTR"/>
    <property type="match status" value="1"/>
</dbReference>
<dbReference type="InterPro" id="IPR001647">
    <property type="entry name" value="HTH_TetR"/>
</dbReference>
<evidence type="ECO:0000256" key="2">
    <source>
        <dbReference type="ARBA" id="ARBA00023125"/>
    </source>
</evidence>
<reference evidence="6" key="1">
    <citation type="submission" date="2020-12" db="EMBL/GenBank/DDBJ databases">
        <title>Oil enriched cultivation method for isolating marine PHA-producing bacteria.</title>
        <authorList>
            <person name="Zheng W."/>
            <person name="Yu S."/>
            <person name="Huang Y."/>
        </authorList>
    </citation>
    <scope>NUCLEOTIDE SEQUENCE</scope>
    <source>
        <strain evidence="6">SY-2-12</strain>
    </source>
</reference>
<dbReference type="GO" id="GO:0003700">
    <property type="term" value="F:DNA-binding transcription factor activity"/>
    <property type="evidence" value="ECO:0007669"/>
    <property type="project" value="TreeGrafter"/>
</dbReference>
<protein>
    <submittedName>
        <fullName evidence="6">TetR/AcrR family transcriptional regulator</fullName>
    </submittedName>
</protein>